<keyword evidence="3 9" id="KW-0507">mRNA processing</keyword>
<evidence type="ECO:0000256" key="3">
    <source>
        <dbReference type="ARBA" id="ARBA00022664"/>
    </source>
</evidence>
<evidence type="ECO:0000256" key="9">
    <source>
        <dbReference type="RuleBase" id="RU365048"/>
    </source>
</evidence>
<evidence type="ECO:0000256" key="1">
    <source>
        <dbReference type="ARBA" id="ARBA00004123"/>
    </source>
</evidence>
<dbReference type="GO" id="GO:0046540">
    <property type="term" value="C:U4/U6 x U5 tri-snRNP complex"/>
    <property type="evidence" value="ECO:0007669"/>
    <property type="project" value="UniProtKB-UniRule"/>
</dbReference>
<keyword evidence="5 9" id="KW-0694">RNA-binding</keyword>
<dbReference type="PANTHER" id="PTHR15588">
    <property type="entry name" value="LSM1"/>
    <property type="match status" value="1"/>
</dbReference>
<protein>
    <recommendedName>
        <fullName evidence="9">U6 snRNA-associated Sm-like protein LSm8</fullName>
    </recommendedName>
</protein>
<dbReference type="InterPro" id="IPR047575">
    <property type="entry name" value="Sm"/>
</dbReference>
<feature type="domain" description="Sm" evidence="10">
    <location>
        <begin position="1"/>
        <end position="76"/>
    </location>
</feature>
<comment type="subunit">
    <text evidence="9">LSm subunits form a heteromer with a doughnut shape.</text>
</comment>
<evidence type="ECO:0000256" key="5">
    <source>
        <dbReference type="ARBA" id="ARBA00022884"/>
    </source>
</evidence>
<comment type="caution">
    <text evidence="11">The sequence shown here is derived from an EMBL/GenBank/DDBJ whole genome shotgun (WGS) entry which is preliminary data.</text>
</comment>
<comment type="similarity">
    <text evidence="2 9">Belongs to the snRNP Sm proteins family.</text>
</comment>
<evidence type="ECO:0000256" key="6">
    <source>
        <dbReference type="ARBA" id="ARBA00023187"/>
    </source>
</evidence>
<dbReference type="Proteomes" id="UP000028837">
    <property type="component" value="Unassembled WGS sequence"/>
</dbReference>
<accession>A0A086KFG7</accession>
<comment type="function">
    <text evidence="9">Plays role in pre-mRNA splicing as component of the U4/U6-U5 tri-snRNP complex that is involved in spliceosome assembly, and as component of the precatalytic spliceosome (spliceosome B complex). The heptameric LSM2-8 complex binds specifically to the 3'-terminal U-tract of U6 snRNA.</text>
</comment>
<dbReference type="AlphaFoldDB" id="A0A086KFG7"/>
<evidence type="ECO:0000256" key="8">
    <source>
        <dbReference type="ARBA" id="ARBA00023274"/>
    </source>
</evidence>
<sequence>MAQVLQTLVDQKVEIVTVDGRVFVGTLKGFDQSTNLILDKCEERIYSVDAAVEQIALGLYLIRGDNIAVVGEVDVEVDESIQLSSVRAAPLKPVRFCFLSVSFYFRHFSRSRSSPRSRKGPCMFWSRLG</sequence>
<evidence type="ECO:0000256" key="7">
    <source>
        <dbReference type="ARBA" id="ARBA00023242"/>
    </source>
</evidence>
<comment type="subcellular location">
    <subcellularLocation>
        <location evidence="1 9">Nucleus</location>
    </subcellularLocation>
</comment>
<name>A0A086KFG7_TOXGO</name>
<dbReference type="FunFam" id="2.30.30.100:FF:000027">
    <property type="entry name" value="U6 snRNA-associated Sm-like protein LSm8"/>
    <property type="match status" value="1"/>
</dbReference>
<dbReference type="EMBL" id="AHZU02000546">
    <property type="protein sequence ID" value="KFG43135.1"/>
    <property type="molecule type" value="Genomic_DNA"/>
</dbReference>
<dbReference type="GO" id="GO:0000398">
    <property type="term" value="P:mRNA splicing, via spliceosome"/>
    <property type="evidence" value="ECO:0007669"/>
    <property type="project" value="UniProtKB-UniRule"/>
</dbReference>
<gene>
    <name evidence="9" type="primary">LSM8</name>
    <name evidence="11" type="ORF">TGDOM2_272630</name>
</gene>
<proteinExistence type="inferred from homology"/>
<dbReference type="SMART" id="SM00651">
    <property type="entry name" value="Sm"/>
    <property type="match status" value="1"/>
</dbReference>
<keyword evidence="4 9" id="KW-0747">Spliceosome</keyword>
<dbReference type="PROSITE" id="PS52002">
    <property type="entry name" value="SM"/>
    <property type="match status" value="1"/>
</dbReference>
<dbReference type="SUPFAM" id="SSF50182">
    <property type="entry name" value="Sm-like ribonucleoproteins"/>
    <property type="match status" value="1"/>
</dbReference>
<dbReference type="OrthoDB" id="10263346at2759"/>
<evidence type="ECO:0000256" key="4">
    <source>
        <dbReference type="ARBA" id="ARBA00022728"/>
    </source>
</evidence>
<dbReference type="GO" id="GO:0003729">
    <property type="term" value="F:mRNA binding"/>
    <property type="evidence" value="ECO:0007669"/>
    <property type="project" value="TreeGrafter"/>
</dbReference>
<dbReference type="GO" id="GO:0071011">
    <property type="term" value="C:precatalytic spliceosome"/>
    <property type="evidence" value="ECO:0007669"/>
    <property type="project" value="TreeGrafter"/>
</dbReference>
<evidence type="ECO:0000259" key="10">
    <source>
        <dbReference type="PROSITE" id="PS52002"/>
    </source>
</evidence>
<dbReference type="CDD" id="cd01727">
    <property type="entry name" value="LSm8"/>
    <property type="match status" value="1"/>
</dbReference>
<evidence type="ECO:0000313" key="11">
    <source>
        <dbReference type="EMBL" id="KFG43135.1"/>
    </source>
</evidence>
<dbReference type="InterPro" id="IPR001163">
    <property type="entry name" value="Sm_dom_euk/arc"/>
</dbReference>
<evidence type="ECO:0000313" key="12">
    <source>
        <dbReference type="Proteomes" id="UP000028837"/>
    </source>
</evidence>
<organism evidence="11 12">
    <name type="scientific">Toxoplasma gondii GAB2-2007-GAL-DOM2</name>
    <dbReference type="NCBI Taxonomy" id="1130820"/>
    <lineage>
        <taxon>Eukaryota</taxon>
        <taxon>Sar</taxon>
        <taxon>Alveolata</taxon>
        <taxon>Apicomplexa</taxon>
        <taxon>Conoidasida</taxon>
        <taxon>Coccidia</taxon>
        <taxon>Eucoccidiorida</taxon>
        <taxon>Eimeriorina</taxon>
        <taxon>Sarcocystidae</taxon>
        <taxon>Toxoplasma</taxon>
    </lineage>
</organism>
<keyword evidence="8 9" id="KW-0687">Ribonucleoprotein</keyword>
<dbReference type="GO" id="GO:0005688">
    <property type="term" value="C:U6 snRNP"/>
    <property type="evidence" value="ECO:0007669"/>
    <property type="project" value="UniProtKB-UniRule"/>
</dbReference>
<dbReference type="VEuPathDB" id="ToxoDB:TGDOM2_272630"/>
<dbReference type="InterPro" id="IPR034103">
    <property type="entry name" value="Lsm8"/>
</dbReference>
<dbReference type="InterPro" id="IPR044642">
    <property type="entry name" value="PTHR15588"/>
</dbReference>
<dbReference type="InterPro" id="IPR010920">
    <property type="entry name" value="LSM_dom_sf"/>
</dbReference>
<keyword evidence="7 9" id="KW-0539">Nucleus</keyword>
<dbReference type="PANTHER" id="PTHR15588:SF9">
    <property type="entry name" value="U6 SNRNA-ASSOCIATED SM-LIKE PROTEIN LSM8"/>
    <property type="match status" value="1"/>
</dbReference>
<reference evidence="11 12" key="1">
    <citation type="submission" date="2014-02" db="EMBL/GenBank/DDBJ databases">
        <authorList>
            <person name="Sibley D."/>
            <person name="Venepally P."/>
            <person name="Karamycheva S."/>
            <person name="Hadjithomas M."/>
            <person name="Khan A."/>
            <person name="Brunk B."/>
            <person name="Roos D."/>
            <person name="Caler E."/>
            <person name="Lorenzi H."/>
        </authorList>
    </citation>
    <scope>NUCLEOTIDE SEQUENCE [LARGE SCALE GENOMIC DNA]</scope>
    <source>
        <strain evidence="11 12">GAB2-2007-GAL-DOM2</strain>
    </source>
</reference>
<dbReference type="Gene3D" id="2.30.30.100">
    <property type="match status" value="1"/>
</dbReference>
<dbReference type="Pfam" id="PF01423">
    <property type="entry name" value="LSM"/>
    <property type="match status" value="1"/>
</dbReference>
<evidence type="ECO:0000256" key="2">
    <source>
        <dbReference type="ARBA" id="ARBA00006850"/>
    </source>
</evidence>
<keyword evidence="6 9" id="KW-0508">mRNA splicing</keyword>